<feature type="binding site" evidence="4">
    <location>
        <begin position="81"/>
        <end position="83"/>
    </location>
    <ligand>
        <name>acetyl-CoA</name>
        <dbReference type="ChEBI" id="CHEBI:57288"/>
        <label>1</label>
    </ligand>
</feature>
<feature type="domain" description="N-acetyltransferase" evidence="6">
    <location>
        <begin position="184"/>
        <end position="341"/>
    </location>
</feature>
<keyword evidence="1 4" id="KW-0808">Transferase</keyword>
<evidence type="ECO:0000256" key="3">
    <source>
        <dbReference type="ARBA" id="ARBA00023315"/>
    </source>
</evidence>
<dbReference type="PANTHER" id="PTHR43617:SF31">
    <property type="entry name" value="MYCOTHIOL ACETYLTRANSFERASE"/>
    <property type="match status" value="1"/>
</dbReference>
<feature type="binding site" evidence="4">
    <location>
        <position position="266"/>
    </location>
    <ligand>
        <name>1D-myo-inositol 2-(L-cysteinylamino)-2-deoxy-alpha-D-glucopyranoside</name>
        <dbReference type="ChEBI" id="CHEBI:58887"/>
    </ligand>
</feature>
<evidence type="ECO:0000259" key="6">
    <source>
        <dbReference type="PROSITE" id="PS51186"/>
    </source>
</evidence>
<evidence type="ECO:0000313" key="7">
    <source>
        <dbReference type="EMBL" id="PRY58041.1"/>
    </source>
</evidence>
<comment type="caution">
    <text evidence="7">The sequence shown here is derived from an EMBL/GenBank/DDBJ whole genome shotgun (WGS) entry which is preliminary data.</text>
</comment>
<keyword evidence="3 4" id="KW-0012">Acyltransferase</keyword>
<evidence type="ECO:0000313" key="8">
    <source>
        <dbReference type="Proteomes" id="UP000237822"/>
    </source>
</evidence>
<feature type="binding site" evidence="4">
    <location>
        <begin position="270"/>
        <end position="272"/>
    </location>
    <ligand>
        <name>acetyl-CoA</name>
        <dbReference type="ChEBI" id="CHEBI:57288"/>
        <label>2</label>
    </ligand>
</feature>
<dbReference type="HAMAP" id="MF_01698">
    <property type="entry name" value="MshD"/>
    <property type="match status" value="1"/>
</dbReference>
<dbReference type="NCBIfam" id="TIGR03448">
    <property type="entry name" value="mycothiol_MshD"/>
    <property type="match status" value="1"/>
</dbReference>
<dbReference type="Gene3D" id="3.40.630.30">
    <property type="match status" value="1"/>
</dbReference>
<comment type="catalytic activity">
    <reaction evidence="4">
        <text>1D-myo-inositol 2-(L-cysteinylamino)-2-deoxy-alpha-D-glucopyranoside + acetyl-CoA = mycothiol + CoA + H(+)</text>
        <dbReference type="Rhea" id="RHEA:26172"/>
        <dbReference type="ChEBI" id="CHEBI:15378"/>
        <dbReference type="ChEBI" id="CHEBI:16768"/>
        <dbReference type="ChEBI" id="CHEBI:57287"/>
        <dbReference type="ChEBI" id="CHEBI:57288"/>
        <dbReference type="ChEBI" id="CHEBI:58887"/>
        <dbReference type="EC" id="2.3.1.189"/>
    </reaction>
</comment>
<dbReference type="InterPro" id="IPR017813">
    <property type="entry name" value="Mycothiol_AcTrfase"/>
</dbReference>
<proteinExistence type="inferred from homology"/>
<evidence type="ECO:0000256" key="2">
    <source>
        <dbReference type="ARBA" id="ARBA00022737"/>
    </source>
</evidence>
<dbReference type="InterPro" id="IPR016181">
    <property type="entry name" value="Acyl_CoA_acyltransferase"/>
</dbReference>
<comment type="function">
    <text evidence="4">Catalyzes the transfer of acetyl from acetyl-CoA to desacetylmycothiol (Cys-GlcN-Ins) to form mycothiol.</text>
</comment>
<dbReference type="SUPFAM" id="SSF55729">
    <property type="entry name" value="Acyl-CoA N-acyltransferases (Nat)"/>
    <property type="match status" value="1"/>
</dbReference>
<dbReference type="EC" id="2.3.1.189" evidence="4"/>
<reference evidence="7 8" key="1">
    <citation type="submission" date="2018-03" db="EMBL/GenBank/DDBJ databases">
        <title>Genomic Encyclopedia of Archaeal and Bacterial Type Strains, Phase II (KMG-II): from individual species to whole genera.</title>
        <authorList>
            <person name="Goeker M."/>
        </authorList>
    </citation>
    <scope>NUCLEOTIDE SEQUENCE [LARGE SCALE GENOMIC DNA]</scope>
    <source>
        <strain evidence="7 8">ATCC BAA-1496</strain>
    </source>
</reference>
<dbReference type="AlphaFoldDB" id="A0A2T0UJC0"/>
<dbReference type="InterPro" id="IPR050276">
    <property type="entry name" value="MshD_Acetyltransferase"/>
</dbReference>
<dbReference type="GO" id="GO:0010125">
    <property type="term" value="P:mycothiol biosynthetic process"/>
    <property type="evidence" value="ECO:0007669"/>
    <property type="project" value="UniProtKB-UniRule"/>
</dbReference>
<gene>
    <name evidence="4" type="primary">mshD</name>
    <name evidence="7" type="ORF">BCF74_11472</name>
</gene>
<accession>A0A2T0UJC0</accession>
<dbReference type="Pfam" id="PF00583">
    <property type="entry name" value="Acetyltransf_1"/>
    <property type="match status" value="1"/>
</dbReference>
<dbReference type="GO" id="GO:0035447">
    <property type="term" value="F:mycothiol synthase activity"/>
    <property type="evidence" value="ECO:0007669"/>
    <property type="project" value="UniProtKB-UniRule"/>
</dbReference>
<dbReference type="EMBL" id="PVTI01000014">
    <property type="protein sequence ID" value="PRY58041.1"/>
    <property type="molecule type" value="Genomic_DNA"/>
</dbReference>
<dbReference type="CDD" id="cd04301">
    <property type="entry name" value="NAT_SF"/>
    <property type="match status" value="2"/>
</dbReference>
<comment type="caution">
    <text evidence="4">Lacks conserved residue(s) required for the propagation of feature annotation.</text>
</comment>
<keyword evidence="8" id="KW-1185">Reference proteome</keyword>
<dbReference type="PANTHER" id="PTHR43617">
    <property type="entry name" value="L-AMINO ACID N-ACETYLTRANSFERASE"/>
    <property type="match status" value="1"/>
</dbReference>
<organism evidence="7 8">
    <name type="scientific">Knoellia remsis</name>
    <dbReference type="NCBI Taxonomy" id="407159"/>
    <lineage>
        <taxon>Bacteria</taxon>
        <taxon>Bacillati</taxon>
        <taxon>Actinomycetota</taxon>
        <taxon>Actinomycetes</taxon>
        <taxon>Micrococcales</taxon>
        <taxon>Intrasporangiaceae</taxon>
        <taxon>Knoellia</taxon>
    </lineage>
</organism>
<dbReference type="RefSeq" id="WP_106297768.1">
    <property type="nucleotide sequence ID" value="NZ_PVTI01000014.1"/>
</dbReference>
<dbReference type="Proteomes" id="UP000237822">
    <property type="component" value="Unassembled WGS sequence"/>
</dbReference>
<comment type="similarity">
    <text evidence="4">Belongs to the acetyltransferase family. MshD subfamily.</text>
</comment>
<dbReference type="InterPro" id="IPR000182">
    <property type="entry name" value="GNAT_dom"/>
</dbReference>
<feature type="binding site" evidence="4">
    <location>
        <position position="304"/>
    </location>
    <ligand>
        <name>1D-myo-inositol 2-(L-cysteinylamino)-2-deoxy-alpha-D-glucopyranoside</name>
        <dbReference type="ChEBI" id="CHEBI:58887"/>
    </ligand>
</feature>
<evidence type="ECO:0000256" key="5">
    <source>
        <dbReference type="SAM" id="MobiDB-lite"/>
    </source>
</evidence>
<feature type="binding site" evidence="4">
    <location>
        <position position="180"/>
    </location>
    <ligand>
        <name>1D-myo-inositol 2-(L-cysteinylamino)-2-deoxy-alpha-D-glucopyranoside</name>
        <dbReference type="ChEBI" id="CHEBI:58887"/>
    </ligand>
</feature>
<comment type="subunit">
    <text evidence="4">Monomer.</text>
</comment>
<feature type="region of interest" description="Disordered" evidence="5">
    <location>
        <begin position="224"/>
        <end position="265"/>
    </location>
</feature>
<dbReference type="GO" id="GO:0008999">
    <property type="term" value="F:protein-N-terminal-alanine acetyltransferase activity"/>
    <property type="evidence" value="ECO:0007669"/>
    <property type="project" value="TreeGrafter"/>
</dbReference>
<name>A0A2T0UJC0_9MICO</name>
<dbReference type="PIRSF" id="PIRSF021524">
    <property type="entry name" value="MSH_acetyltransferase"/>
    <property type="match status" value="1"/>
</dbReference>
<feature type="binding site" evidence="4">
    <location>
        <position position="227"/>
    </location>
    <ligand>
        <name>1D-myo-inositol 2-(L-cysteinylamino)-2-deoxy-alpha-D-glucopyranoside</name>
        <dbReference type="ChEBI" id="CHEBI:58887"/>
    </ligand>
</feature>
<protein>
    <recommendedName>
        <fullName evidence="4">Mycothiol acetyltransferase</fullName>
        <shortName evidence="4">MSH acetyltransferase</shortName>
        <ecNumber evidence="4">2.3.1.189</ecNumber>
    </recommendedName>
    <alternativeName>
        <fullName evidence="4">Mycothiol synthase</fullName>
    </alternativeName>
</protein>
<dbReference type="OrthoDB" id="3208058at2"/>
<feature type="binding site" evidence="4">
    <location>
        <position position="41"/>
    </location>
    <ligand>
        <name>1D-myo-inositol 2-(L-cysteinylamino)-2-deoxy-alpha-D-glucopyranoside</name>
        <dbReference type="ChEBI" id="CHEBI:58887"/>
    </ligand>
</feature>
<evidence type="ECO:0000256" key="1">
    <source>
        <dbReference type="ARBA" id="ARBA00022679"/>
    </source>
</evidence>
<dbReference type="PROSITE" id="PS51186">
    <property type="entry name" value="GNAT"/>
    <property type="match status" value="1"/>
</dbReference>
<sequence length="341" mass="35211">MTALAGVRLETSSSLDASVVGAVRDVVARAAAVDGVEAISEAFALALDSPHASVTHTVAYAGGSPSVLGYAVRDDSGSAELVVDPESRRRGVGHALLDALLEGGATGVWAHGDLPAARALAGTAGLVPTRELHVMSRRVQPGDEVDPVLPQGFAVRTFEPGRDEQAWLAVNAAAFASHPEQGSITLADLRDRMSQPWFDAAGFFLVEDTTVTGDDGRHPLAAFHWTKREPGSHNGPGHARDGDEGAGTARPGPARDGDEGAGTSGEVYVVGVHPAYQGRGLAGPLTGLGTAYLARQGVETIELYVDGDNTRALATYRRAGFEDAALHVVYGRVTGAGTVAP</sequence>
<keyword evidence="2 4" id="KW-0677">Repeat</keyword>
<evidence type="ECO:0000256" key="4">
    <source>
        <dbReference type="HAMAP-Rule" id="MF_01698"/>
    </source>
</evidence>